<evidence type="ECO:0000256" key="2">
    <source>
        <dbReference type="ARBA" id="ARBA00035112"/>
    </source>
</evidence>
<reference evidence="4 5" key="1">
    <citation type="submission" date="2017-06" db="EMBL/GenBank/DDBJ databases">
        <title>Comparative genomic analysis of Ambrosia Fusariam Clade fungi.</title>
        <authorList>
            <person name="Stajich J.E."/>
            <person name="Carrillo J."/>
            <person name="Kijimoto T."/>
            <person name="Eskalen A."/>
            <person name="O'Donnell K."/>
            <person name="Kasson M."/>
        </authorList>
    </citation>
    <scope>NUCLEOTIDE SEQUENCE [LARGE SCALE GENOMIC DNA]</scope>
    <source>
        <strain evidence="4">UCR3666</strain>
    </source>
</reference>
<dbReference type="InterPro" id="IPR021765">
    <property type="entry name" value="UstYa-like"/>
</dbReference>
<feature type="transmembrane region" description="Helical" evidence="3">
    <location>
        <begin position="43"/>
        <end position="66"/>
    </location>
</feature>
<protein>
    <recommendedName>
        <fullName evidence="6">Cyclochlorotine biosynthesis protein O</fullName>
    </recommendedName>
</protein>
<evidence type="ECO:0000313" key="4">
    <source>
        <dbReference type="EMBL" id="RMJ12809.1"/>
    </source>
</evidence>
<gene>
    <name evidence="4" type="ORF">CDV36_007523</name>
</gene>
<dbReference type="GO" id="GO:0043386">
    <property type="term" value="P:mycotoxin biosynthetic process"/>
    <property type="evidence" value="ECO:0007669"/>
    <property type="project" value="InterPro"/>
</dbReference>
<evidence type="ECO:0000256" key="1">
    <source>
        <dbReference type="ARBA" id="ARBA00004685"/>
    </source>
</evidence>
<dbReference type="OrthoDB" id="3687641at2759"/>
<sequence length="268" mass="30787">MDSKYRPVSDEEHQPFEEKSLLSPLENYTPFVPPLARYSPHPYIAWICHGLLLSFSLAFFVLSLMLHIRQPSSLGCSQTSSPYSPADVVASYRMVRYNVTPTLERTEFVGYGPKVDKAWDHITSDVGDQMITRDELDRLGLDPTSLTIKNPKTGKVGYRVGMQVFHQLHCLNLLRQHSFKEYYSDKGGDIEAEPEELREHLDHCIESIRTSLMCESDIGVYTYKHFEGFKTHWPDFSTLHTCRNFDAIRDWAFENAVAFGNEGINMHS</sequence>
<keyword evidence="3" id="KW-0472">Membrane</keyword>
<dbReference type="EMBL" id="NKUJ01000124">
    <property type="protein sequence ID" value="RMJ12809.1"/>
    <property type="molecule type" value="Genomic_DNA"/>
</dbReference>
<comment type="similarity">
    <text evidence="2">Belongs to the ustYa family.</text>
</comment>
<keyword evidence="3" id="KW-0812">Transmembrane</keyword>
<comment type="pathway">
    <text evidence="1">Mycotoxin biosynthesis.</text>
</comment>
<organism evidence="4 5">
    <name type="scientific">Fusarium kuroshium</name>
    <dbReference type="NCBI Taxonomy" id="2010991"/>
    <lineage>
        <taxon>Eukaryota</taxon>
        <taxon>Fungi</taxon>
        <taxon>Dikarya</taxon>
        <taxon>Ascomycota</taxon>
        <taxon>Pezizomycotina</taxon>
        <taxon>Sordariomycetes</taxon>
        <taxon>Hypocreomycetidae</taxon>
        <taxon>Hypocreales</taxon>
        <taxon>Nectriaceae</taxon>
        <taxon>Fusarium</taxon>
        <taxon>Fusarium solani species complex</taxon>
    </lineage>
</organism>
<dbReference type="PANTHER" id="PTHR33365">
    <property type="entry name" value="YALI0B05434P"/>
    <property type="match status" value="1"/>
</dbReference>
<dbReference type="Pfam" id="PF11807">
    <property type="entry name" value="UstYa"/>
    <property type="match status" value="1"/>
</dbReference>
<accession>A0A3M2S5Q1</accession>
<evidence type="ECO:0008006" key="6">
    <source>
        <dbReference type="Google" id="ProtNLM"/>
    </source>
</evidence>
<dbReference type="AlphaFoldDB" id="A0A3M2S5Q1"/>
<proteinExistence type="inferred from homology"/>
<evidence type="ECO:0000256" key="3">
    <source>
        <dbReference type="SAM" id="Phobius"/>
    </source>
</evidence>
<name>A0A3M2S5Q1_9HYPO</name>
<comment type="caution">
    <text evidence="4">The sequence shown here is derived from an EMBL/GenBank/DDBJ whole genome shotgun (WGS) entry which is preliminary data.</text>
</comment>
<dbReference type="Proteomes" id="UP000277212">
    <property type="component" value="Unassembled WGS sequence"/>
</dbReference>
<dbReference type="PANTHER" id="PTHR33365:SF4">
    <property type="entry name" value="CYCLOCHLOROTINE BIOSYNTHESIS PROTEIN O"/>
    <property type="match status" value="1"/>
</dbReference>
<dbReference type="STRING" id="2010991.A0A3M2S5Q1"/>
<keyword evidence="5" id="KW-1185">Reference proteome</keyword>
<keyword evidence="3" id="KW-1133">Transmembrane helix</keyword>
<evidence type="ECO:0000313" key="5">
    <source>
        <dbReference type="Proteomes" id="UP000277212"/>
    </source>
</evidence>